<keyword evidence="3" id="KW-1185">Reference proteome</keyword>
<dbReference type="RefSeq" id="WP_338751860.1">
    <property type="nucleotide sequence ID" value="NZ_CP144913.1"/>
</dbReference>
<reference evidence="2 3" key="1">
    <citation type="submission" date="2024-02" db="EMBL/GenBank/DDBJ databases">
        <title>Janibacter sp. nov., isolated from gut of marine sandworm.</title>
        <authorList>
            <person name="Kim B."/>
            <person name="Jun M.O."/>
            <person name="Shin N.-R."/>
        </authorList>
    </citation>
    <scope>NUCLEOTIDE SEQUENCE [LARGE SCALE GENOMIC DNA]</scope>
    <source>
        <strain evidence="2 3">A1S7</strain>
    </source>
</reference>
<dbReference type="InterPro" id="IPR003615">
    <property type="entry name" value="HNH_nuc"/>
</dbReference>
<dbReference type="Pfam" id="PF13391">
    <property type="entry name" value="HNH_2"/>
    <property type="match status" value="1"/>
</dbReference>
<gene>
    <name evidence="2" type="ORF">V1351_06465</name>
</gene>
<dbReference type="Proteomes" id="UP001382727">
    <property type="component" value="Chromosome"/>
</dbReference>
<keyword evidence="2" id="KW-0255">Endonuclease</keyword>
<accession>A0ABZ2ML27</accession>
<keyword evidence="2" id="KW-0378">Hydrolase</keyword>
<dbReference type="EMBL" id="CP144913">
    <property type="protein sequence ID" value="WXB77713.1"/>
    <property type="molecule type" value="Genomic_DNA"/>
</dbReference>
<evidence type="ECO:0000313" key="3">
    <source>
        <dbReference type="Proteomes" id="UP001382727"/>
    </source>
</evidence>
<sequence>MTSWVAIIDSKYPQHWEIAKQHGFWDMTSAHKVSLGDTVYFWQGGGSLVSQCTATSSYVPLTGAEQLPWDDSGERDYKARFTFDLESEAPITEPAWSDLQKQWGGLYPPQFRSFDDSVQEAVLSQYFDTTPVPNPYRDQEREEEMSRLGLDLRTFDLRSIARRQGQKEFRNKLMRAYGNRCAVTGTSTEFVLEAAHISRFLGAHTNRTNNGLLLRADIHTLFDLHRITVTPGLLVRVDQSLGTPYVRLDSAQLRVPVKPVERPLAAKLAEHNAECSWL</sequence>
<organism evidence="2 3">
    <name type="scientific">Janibacter alittae</name>
    <dbReference type="NCBI Taxonomy" id="3115209"/>
    <lineage>
        <taxon>Bacteria</taxon>
        <taxon>Bacillati</taxon>
        <taxon>Actinomycetota</taxon>
        <taxon>Actinomycetes</taxon>
        <taxon>Micrococcales</taxon>
        <taxon>Intrasporangiaceae</taxon>
        <taxon>Janibacter</taxon>
    </lineage>
</organism>
<keyword evidence="2" id="KW-0540">Nuclease</keyword>
<evidence type="ECO:0000313" key="2">
    <source>
        <dbReference type="EMBL" id="WXB77713.1"/>
    </source>
</evidence>
<protein>
    <submittedName>
        <fullName evidence="2">HNH endonuclease</fullName>
    </submittedName>
</protein>
<evidence type="ECO:0000259" key="1">
    <source>
        <dbReference type="Pfam" id="PF13391"/>
    </source>
</evidence>
<feature type="domain" description="HNH nuclease" evidence="1">
    <location>
        <begin position="181"/>
        <end position="229"/>
    </location>
</feature>
<name>A0ABZ2ML27_9MICO</name>
<proteinExistence type="predicted"/>
<dbReference type="GO" id="GO:0004519">
    <property type="term" value="F:endonuclease activity"/>
    <property type="evidence" value="ECO:0007669"/>
    <property type="project" value="UniProtKB-KW"/>
</dbReference>